<accession>A0AAV2SFN0</accession>
<name>A0AAV2SFN0_MEGNR</name>
<dbReference type="EMBL" id="CAXKWB010064089">
    <property type="protein sequence ID" value="CAL4187227.1"/>
    <property type="molecule type" value="Genomic_DNA"/>
</dbReference>
<proteinExistence type="predicted"/>
<keyword evidence="2" id="KW-1185">Reference proteome</keyword>
<comment type="caution">
    <text evidence="1">The sequence shown here is derived from an EMBL/GenBank/DDBJ whole genome shotgun (WGS) entry which is preliminary data.</text>
</comment>
<gene>
    <name evidence="1" type="ORF">MNOR_LOCUS36168</name>
</gene>
<protein>
    <submittedName>
        <fullName evidence="1">Uncharacterized protein</fullName>
    </submittedName>
</protein>
<organism evidence="1 2">
    <name type="scientific">Meganyctiphanes norvegica</name>
    <name type="common">Northern krill</name>
    <name type="synonym">Thysanopoda norvegica</name>
    <dbReference type="NCBI Taxonomy" id="48144"/>
    <lineage>
        <taxon>Eukaryota</taxon>
        <taxon>Metazoa</taxon>
        <taxon>Ecdysozoa</taxon>
        <taxon>Arthropoda</taxon>
        <taxon>Crustacea</taxon>
        <taxon>Multicrustacea</taxon>
        <taxon>Malacostraca</taxon>
        <taxon>Eumalacostraca</taxon>
        <taxon>Eucarida</taxon>
        <taxon>Euphausiacea</taxon>
        <taxon>Euphausiidae</taxon>
        <taxon>Meganyctiphanes</taxon>
    </lineage>
</organism>
<dbReference type="Proteomes" id="UP001497623">
    <property type="component" value="Unassembled WGS sequence"/>
</dbReference>
<evidence type="ECO:0000313" key="1">
    <source>
        <dbReference type="EMBL" id="CAL4187227.1"/>
    </source>
</evidence>
<evidence type="ECO:0000313" key="2">
    <source>
        <dbReference type="Proteomes" id="UP001497623"/>
    </source>
</evidence>
<dbReference type="AlphaFoldDB" id="A0AAV2SFN0"/>
<sequence>MRSCIPRASCTNRHHHSFQVFIKPLRGPDHCLHHHVGQQMAQTSPQPLISTAAAASATQKNHPHMSTPRPVCAISKAVTYLPATSVVRRPMGGVNSLVREIHCGRCPTHHRGSRFGPFPTLHHTQPVIRGRAREIVPWMSDFRGIVPM</sequence>
<reference evidence="1 2" key="1">
    <citation type="submission" date="2024-05" db="EMBL/GenBank/DDBJ databases">
        <authorList>
            <person name="Wallberg A."/>
        </authorList>
    </citation>
    <scope>NUCLEOTIDE SEQUENCE [LARGE SCALE GENOMIC DNA]</scope>
</reference>